<keyword evidence="2" id="KW-0472">Membrane</keyword>
<dbReference type="InterPro" id="IPR010982">
    <property type="entry name" value="Lambda_DNA-bd_dom_sf"/>
</dbReference>
<feature type="compositionally biased region" description="Pro residues" evidence="1">
    <location>
        <begin position="173"/>
        <end position="187"/>
    </location>
</feature>
<dbReference type="OrthoDB" id="9797543at2"/>
<keyword evidence="2" id="KW-1133">Transmembrane helix</keyword>
<protein>
    <submittedName>
        <fullName evidence="5">DUF4115 domain-containing protein</fullName>
    </submittedName>
</protein>
<gene>
    <name evidence="4" type="ORF">M5X16_09030</name>
    <name evidence="5" type="ORF">PC41400_21080</name>
</gene>
<dbReference type="Proteomes" id="UP000288943">
    <property type="component" value="Chromosome"/>
</dbReference>
<dbReference type="EMBL" id="JAMDMJ010000009">
    <property type="protein sequence ID" value="MCY9595916.1"/>
    <property type="molecule type" value="Genomic_DNA"/>
</dbReference>
<feature type="compositionally biased region" description="Polar residues" evidence="1">
    <location>
        <begin position="142"/>
        <end position="151"/>
    </location>
</feature>
<evidence type="ECO:0000256" key="2">
    <source>
        <dbReference type="SAM" id="Phobius"/>
    </source>
</evidence>
<reference evidence="4 7" key="2">
    <citation type="submission" date="2022-05" db="EMBL/GenBank/DDBJ databases">
        <title>Genome Sequencing of Bee-Associated Microbes.</title>
        <authorList>
            <person name="Dunlap C."/>
        </authorList>
    </citation>
    <scope>NUCLEOTIDE SEQUENCE [LARGE SCALE GENOMIC DNA]</scope>
    <source>
        <strain evidence="4 7">NRRL B-23120</strain>
    </source>
</reference>
<evidence type="ECO:0000259" key="3">
    <source>
        <dbReference type="Pfam" id="PF13464"/>
    </source>
</evidence>
<proteinExistence type="predicted"/>
<dbReference type="PANTHER" id="PTHR34475">
    <property type="match status" value="1"/>
</dbReference>
<dbReference type="SUPFAM" id="SSF47413">
    <property type="entry name" value="lambda repressor-like DNA-binding domains"/>
    <property type="match status" value="1"/>
</dbReference>
<sequence length="294" mass="31378">MSELGQRLKQARLEKRMSLDDLQEATKIRTRYLEAIEEENYKVLPGSFYVRAFIKSYAEAVGLDPNEVLNMYQGTVPAAPPEPTVETIRTPRRNSARSTDRLSKWASTIMVVSFVLLIAAIVYYFVVVNNKGGSSGAINEPNRLTDTADPNATSVPSPAPGSGGGATATTTPTPTPTPSATPTPTPTPGGALTLVNSSNSLDNYTAVGGKLDITVTAAGTQCWYRVDSFPNNSKKMEKQGTLKQGETETFSLTTTAQIRVGAANAAKITVNGQELNVGDASNPKNIKITLQPQP</sequence>
<dbReference type="GeneID" id="95377289"/>
<evidence type="ECO:0000313" key="7">
    <source>
        <dbReference type="Proteomes" id="UP001527202"/>
    </source>
</evidence>
<evidence type="ECO:0000313" key="4">
    <source>
        <dbReference type="EMBL" id="MCY9595916.1"/>
    </source>
</evidence>
<evidence type="ECO:0000313" key="5">
    <source>
        <dbReference type="EMBL" id="QAV20019.1"/>
    </source>
</evidence>
<feature type="domain" description="Cytoskeleton protein RodZ-like C-terminal" evidence="3">
    <location>
        <begin position="220"/>
        <end position="279"/>
    </location>
</feature>
<feature type="transmembrane region" description="Helical" evidence="2">
    <location>
        <begin position="102"/>
        <end position="126"/>
    </location>
</feature>
<dbReference type="PANTHER" id="PTHR34475:SF1">
    <property type="entry name" value="CYTOSKELETON PROTEIN RODZ"/>
    <property type="match status" value="1"/>
</dbReference>
<keyword evidence="2" id="KW-0812">Transmembrane</keyword>
<reference evidence="5 6" key="1">
    <citation type="submission" date="2018-01" db="EMBL/GenBank/DDBJ databases">
        <title>The whole genome sequencing and assembly of Paenibacillus chitinolyticus KCCM 41400 strain.</title>
        <authorList>
            <person name="Kim J.-Y."/>
            <person name="Park M.-K."/>
            <person name="Lee Y.-J."/>
            <person name="Yi H."/>
            <person name="Bahn Y.-S."/>
            <person name="Kim J.F."/>
            <person name="Lee D.-W."/>
        </authorList>
    </citation>
    <scope>NUCLEOTIDE SEQUENCE [LARGE SCALE GENOMIC DNA]</scope>
    <source>
        <strain evidence="5 6">KCCM 41400</strain>
    </source>
</reference>
<dbReference type="Pfam" id="PF13464">
    <property type="entry name" value="RodZ_C"/>
    <property type="match status" value="1"/>
</dbReference>
<name>A0A410WZZ4_9BACL</name>
<keyword evidence="7" id="KW-1185">Reference proteome</keyword>
<dbReference type="Proteomes" id="UP001527202">
    <property type="component" value="Unassembled WGS sequence"/>
</dbReference>
<dbReference type="AlphaFoldDB" id="A0A410WZZ4"/>
<dbReference type="Pfam" id="PF13413">
    <property type="entry name" value="HTH_25"/>
    <property type="match status" value="1"/>
</dbReference>
<dbReference type="EMBL" id="CP026520">
    <property type="protein sequence ID" value="QAV20019.1"/>
    <property type="molecule type" value="Genomic_DNA"/>
</dbReference>
<accession>A0A410WZZ4</accession>
<dbReference type="InterPro" id="IPR050400">
    <property type="entry name" value="Bact_Cytoskel_RodZ"/>
</dbReference>
<dbReference type="GO" id="GO:0003677">
    <property type="term" value="F:DNA binding"/>
    <property type="evidence" value="ECO:0007669"/>
    <property type="project" value="InterPro"/>
</dbReference>
<evidence type="ECO:0000256" key="1">
    <source>
        <dbReference type="SAM" id="MobiDB-lite"/>
    </source>
</evidence>
<dbReference type="RefSeq" id="WP_042233110.1">
    <property type="nucleotide sequence ID" value="NZ_CP026520.1"/>
</dbReference>
<organism evidence="5 6">
    <name type="scientific">Paenibacillus chitinolyticus</name>
    <dbReference type="NCBI Taxonomy" id="79263"/>
    <lineage>
        <taxon>Bacteria</taxon>
        <taxon>Bacillati</taxon>
        <taxon>Bacillota</taxon>
        <taxon>Bacilli</taxon>
        <taxon>Bacillales</taxon>
        <taxon>Paenibacillaceae</taxon>
        <taxon>Paenibacillus</taxon>
    </lineage>
</organism>
<dbReference type="Gene3D" id="1.10.260.40">
    <property type="entry name" value="lambda repressor-like DNA-binding domains"/>
    <property type="match status" value="1"/>
</dbReference>
<dbReference type="KEGG" id="pchi:PC41400_21080"/>
<dbReference type="InterPro" id="IPR025194">
    <property type="entry name" value="RodZ-like_C"/>
</dbReference>
<feature type="region of interest" description="Disordered" evidence="1">
    <location>
        <begin position="135"/>
        <end position="195"/>
    </location>
</feature>
<evidence type="ECO:0000313" key="6">
    <source>
        <dbReference type="Proteomes" id="UP000288943"/>
    </source>
</evidence>